<dbReference type="EMBL" id="CAJOBH010066955">
    <property type="protein sequence ID" value="CAF4452865.1"/>
    <property type="molecule type" value="Genomic_DNA"/>
</dbReference>
<evidence type="ECO:0000259" key="1">
    <source>
        <dbReference type="Pfam" id="PF00850"/>
    </source>
</evidence>
<dbReference type="InterPro" id="IPR023801">
    <property type="entry name" value="His_deacetylse_dom"/>
</dbReference>
<dbReference type="PANTHER" id="PTHR10625">
    <property type="entry name" value="HISTONE DEACETYLASE HDAC1-RELATED"/>
    <property type="match status" value="1"/>
</dbReference>
<feature type="domain" description="Histone deacetylase" evidence="1">
    <location>
        <begin position="2"/>
        <end position="59"/>
    </location>
</feature>
<dbReference type="GO" id="GO:0040029">
    <property type="term" value="P:epigenetic regulation of gene expression"/>
    <property type="evidence" value="ECO:0007669"/>
    <property type="project" value="TreeGrafter"/>
</dbReference>
<dbReference type="AlphaFoldDB" id="A0A8S2Y8L9"/>
<evidence type="ECO:0000313" key="3">
    <source>
        <dbReference type="EMBL" id="CAF4546204.1"/>
    </source>
</evidence>
<dbReference type="Proteomes" id="UP000681967">
    <property type="component" value="Unassembled WGS sequence"/>
</dbReference>
<dbReference type="GO" id="GO:0004407">
    <property type="term" value="F:histone deacetylase activity"/>
    <property type="evidence" value="ECO:0007669"/>
    <property type="project" value="TreeGrafter"/>
</dbReference>
<organism evidence="3 6">
    <name type="scientific">Rotaria magnacalcarata</name>
    <dbReference type="NCBI Taxonomy" id="392030"/>
    <lineage>
        <taxon>Eukaryota</taxon>
        <taxon>Metazoa</taxon>
        <taxon>Spiralia</taxon>
        <taxon>Gnathifera</taxon>
        <taxon>Rotifera</taxon>
        <taxon>Eurotatoria</taxon>
        <taxon>Bdelloidea</taxon>
        <taxon>Philodinida</taxon>
        <taxon>Philodinidae</taxon>
        <taxon>Rotaria</taxon>
    </lineage>
</organism>
<accession>A0A8S2Y8L9</accession>
<gene>
    <name evidence="2" type="ORF">BYL167_LOCUS33836</name>
    <name evidence="3" type="ORF">BYL167_LOCUS37910</name>
    <name evidence="4" type="ORF">GIL414_LOCUS46380</name>
    <name evidence="5" type="ORF">GIL414_LOCUS47952</name>
</gene>
<dbReference type="Pfam" id="PF00850">
    <property type="entry name" value="Hist_deacetyl"/>
    <property type="match status" value="1"/>
</dbReference>
<dbReference type="InterPro" id="IPR023696">
    <property type="entry name" value="Ureohydrolase_dom_sf"/>
</dbReference>
<dbReference type="InterPro" id="IPR037138">
    <property type="entry name" value="His_deacetylse_dom_sf"/>
</dbReference>
<dbReference type="EMBL" id="CAJOBJ010154352">
    <property type="protein sequence ID" value="CAF4819654.1"/>
    <property type="molecule type" value="Genomic_DNA"/>
</dbReference>
<dbReference type="Gene3D" id="3.40.800.20">
    <property type="entry name" value="Histone deacetylase domain"/>
    <property type="match status" value="1"/>
</dbReference>
<evidence type="ECO:0000313" key="4">
    <source>
        <dbReference type="EMBL" id="CAF4781907.1"/>
    </source>
</evidence>
<sequence length="67" mass="7823">QCKIELDNQTDDKAYLRLLHNNLKNSLNEFQPDFVVYNAGTDILQGDPLGNLDITPQVYFMFYINRN</sequence>
<dbReference type="PANTHER" id="PTHR10625:SF23">
    <property type="entry name" value="HISTONE DEACETYLASE 11"/>
    <property type="match status" value="1"/>
</dbReference>
<protein>
    <recommendedName>
        <fullName evidence="1">Histone deacetylase domain-containing protein</fullName>
    </recommendedName>
</protein>
<dbReference type="EMBL" id="CAJOBJ010145474">
    <property type="protein sequence ID" value="CAF4781907.1"/>
    <property type="molecule type" value="Genomic_DNA"/>
</dbReference>
<evidence type="ECO:0000313" key="2">
    <source>
        <dbReference type="EMBL" id="CAF4452865.1"/>
    </source>
</evidence>
<dbReference type="SUPFAM" id="SSF52768">
    <property type="entry name" value="Arginase/deacetylase"/>
    <property type="match status" value="1"/>
</dbReference>
<dbReference type="GO" id="GO:0000118">
    <property type="term" value="C:histone deacetylase complex"/>
    <property type="evidence" value="ECO:0007669"/>
    <property type="project" value="TreeGrafter"/>
</dbReference>
<comment type="caution">
    <text evidence="3">The sequence shown here is derived from an EMBL/GenBank/DDBJ whole genome shotgun (WGS) entry which is preliminary data.</text>
</comment>
<feature type="non-terminal residue" evidence="3">
    <location>
        <position position="1"/>
    </location>
</feature>
<reference evidence="3" key="1">
    <citation type="submission" date="2021-02" db="EMBL/GenBank/DDBJ databases">
        <authorList>
            <person name="Nowell W R."/>
        </authorList>
    </citation>
    <scope>NUCLEOTIDE SEQUENCE</scope>
</reference>
<proteinExistence type="predicted"/>
<evidence type="ECO:0000313" key="6">
    <source>
        <dbReference type="Proteomes" id="UP000681967"/>
    </source>
</evidence>
<dbReference type="Proteomes" id="UP000681720">
    <property type="component" value="Unassembled WGS sequence"/>
</dbReference>
<name>A0A8S2Y8L9_9BILA</name>
<dbReference type="EMBL" id="CAJOBH010087082">
    <property type="protein sequence ID" value="CAF4546204.1"/>
    <property type="molecule type" value="Genomic_DNA"/>
</dbReference>
<evidence type="ECO:0000313" key="5">
    <source>
        <dbReference type="EMBL" id="CAF4819654.1"/>
    </source>
</evidence>